<comment type="caution">
    <text evidence="1">The sequence shown here is derived from an EMBL/GenBank/DDBJ whole genome shotgun (WGS) entry which is preliminary data.</text>
</comment>
<evidence type="ECO:0008006" key="3">
    <source>
        <dbReference type="Google" id="ProtNLM"/>
    </source>
</evidence>
<dbReference type="AlphaFoldDB" id="A0A5A7VEL7"/>
<name>A0A5A7VEL7_CUCMM</name>
<dbReference type="EMBL" id="SSTE01002041">
    <property type="protein sequence ID" value="KAA0063979.1"/>
    <property type="molecule type" value="Genomic_DNA"/>
</dbReference>
<proteinExistence type="predicted"/>
<dbReference type="Proteomes" id="UP000321393">
    <property type="component" value="Unassembled WGS sequence"/>
</dbReference>
<evidence type="ECO:0000313" key="1">
    <source>
        <dbReference type="EMBL" id="KAA0063979.1"/>
    </source>
</evidence>
<gene>
    <name evidence="1" type="ORF">E6C27_scaffold616G001380</name>
</gene>
<sequence>MEVRSRKIAKSIYCIWSDKVHFHIEDVDFRKNLRVSKNQLRWFIAAMLDLVQDEEHCFFLKNGRDTDGTTRLTKFRRSPEWIVRCVARNSSVFNPLLFTFDDWNEISLFLEDLFQVKNISNPLFADKAIVKIKQGNIEDLTINKGKWYDYGKYHLLFEKWGEAKRSMPSLIKGFEGWLSIKNFPLDLWRTDILEVIGAHFGFGEHCTRYSQSRKWWQSKSQIAPHFTAGTSACEKAQSFPLDNHLLRKLKRESIGGHEFNDSKNDPAPNDQTALVISESSLGSPKVAKCPAKSGNSFIMITPGFWYADGADEELEKVSLVLLQTQEQPDK</sequence>
<protein>
    <recommendedName>
        <fullName evidence="3">DUF4283 domain-containing protein</fullName>
    </recommendedName>
</protein>
<evidence type="ECO:0000313" key="2">
    <source>
        <dbReference type="Proteomes" id="UP000321393"/>
    </source>
</evidence>
<accession>A0A5A7VEL7</accession>
<reference evidence="1 2" key="1">
    <citation type="submission" date="2019-08" db="EMBL/GenBank/DDBJ databases">
        <title>Draft genome sequences of two oriental melons (Cucumis melo L. var makuwa).</title>
        <authorList>
            <person name="Kwon S.-Y."/>
        </authorList>
    </citation>
    <scope>NUCLEOTIDE SEQUENCE [LARGE SCALE GENOMIC DNA]</scope>
    <source>
        <strain evidence="2">cv. SW 3</strain>
        <tissue evidence="1">Leaf</tissue>
    </source>
</reference>
<organism evidence="1 2">
    <name type="scientific">Cucumis melo var. makuwa</name>
    <name type="common">Oriental melon</name>
    <dbReference type="NCBI Taxonomy" id="1194695"/>
    <lineage>
        <taxon>Eukaryota</taxon>
        <taxon>Viridiplantae</taxon>
        <taxon>Streptophyta</taxon>
        <taxon>Embryophyta</taxon>
        <taxon>Tracheophyta</taxon>
        <taxon>Spermatophyta</taxon>
        <taxon>Magnoliopsida</taxon>
        <taxon>eudicotyledons</taxon>
        <taxon>Gunneridae</taxon>
        <taxon>Pentapetalae</taxon>
        <taxon>rosids</taxon>
        <taxon>fabids</taxon>
        <taxon>Cucurbitales</taxon>
        <taxon>Cucurbitaceae</taxon>
        <taxon>Benincaseae</taxon>
        <taxon>Cucumis</taxon>
    </lineage>
</organism>